<keyword evidence="3" id="KW-0285">Flavoprotein</keyword>
<evidence type="ECO:0000313" key="9">
    <source>
        <dbReference type="Proteomes" id="UP000179627"/>
    </source>
</evidence>
<protein>
    <submittedName>
        <fullName evidence="8">Twin-arginine translocation pathway signal protein</fullName>
    </submittedName>
</protein>
<comment type="similarity">
    <text evidence="2">Belongs to the oxygen-dependent FAD-linked oxidoreductase family.</text>
</comment>
<dbReference type="InterPro" id="IPR016166">
    <property type="entry name" value="FAD-bd_PCMH"/>
</dbReference>
<dbReference type="GO" id="GO:0071949">
    <property type="term" value="F:FAD binding"/>
    <property type="evidence" value="ECO:0007669"/>
    <property type="project" value="InterPro"/>
</dbReference>
<evidence type="ECO:0000256" key="6">
    <source>
        <dbReference type="SAM" id="MobiDB-lite"/>
    </source>
</evidence>
<dbReference type="AlphaFoldDB" id="A0A1S1QXY6"/>
<evidence type="ECO:0000313" key="8">
    <source>
        <dbReference type="EMBL" id="OHV38341.1"/>
    </source>
</evidence>
<dbReference type="PROSITE" id="PS00862">
    <property type="entry name" value="OX2_COVAL_FAD"/>
    <property type="match status" value="1"/>
</dbReference>
<dbReference type="PANTHER" id="PTHR42973:SF39">
    <property type="entry name" value="FAD-BINDING PCMH-TYPE DOMAIN-CONTAINING PROTEIN"/>
    <property type="match status" value="1"/>
</dbReference>
<dbReference type="Gene3D" id="3.30.43.10">
    <property type="entry name" value="Uridine Diphospho-n-acetylenolpyruvylglucosamine Reductase, domain 2"/>
    <property type="match status" value="1"/>
</dbReference>
<keyword evidence="4" id="KW-0274">FAD</keyword>
<evidence type="ECO:0000256" key="4">
    <source>
        <dbReference type="ARBA" id="ARBA00022827"/>
    </source>
</evidence>
<dbReference type="SUPFAM" id="SSF56176">
    <property type="entry name" value="FAD-binding/transporter-associated domain-like"/>
    <property type="match status" value="1"/>
</dbReference>
<sequence length="575" mass="58453">MVDGHGSVDRREALRLAGAGLALLGLGGFAAGVTGCGGAGEEKPTERDWQRLAEKLSGRLVRPGTQDYATASQLFDPAFDQIRPQGIAYCASAADVAASLAFARSAGIPLAARSGGHSYGGYSASTGLVIDVSLLNEVRPGSRSGAGGPTADGPAADGTAAAGIAAIGAGAQLVDVYDQLAQAGAALAAGSCPTVGVAGLTLGGGIGVASRRHGLTCDQLLSAEVVLASGEIIRVDGERDADLFWALRGGGGGNFGVVTSFTFATYQAVPLTIFTYRWPWDAAADVIAAWQDWNLRPDAPDDLWSTCVLTSTTSTGGAAATVPVIRVSGVISDVAPATGSGPGARTPLGGSSGSSGSAGSATAVPRTAQDLLAQLVDAVGRAPSSTFAAQRGPLEAMLIEAGCAGRTVAQCHLTGRRPEGTLPRVAQLAASNFLTEPLSGAGAEALLDAVEARQQVPGLRSGGVVLDSWGGAIGRLGPQETAFVHRDVVASAQYIAGYDLGDDGDLRARNAGWLRDTVAALAPHVSPSAYQNYIDPQLTDWETAYYGANLPRLRSVKRAYDPDNVFAFAQSIRPA</sequence>
<dbReference type="Gene3D" id="3.40.462.20">
    <property type="match status" value="1"/>
</dbReference>
<dbReference type="Gene3D" id="3.30.465.10">
    <property type="match status" value="1"/>
</dbReference>
<keyword evidence="9" id="KW-1185">Reference proteome</keyword>
<dbReference type="InterPro" id="IPR006093">
    <property type="entry name" value="Oxy_OxRdtase_FAD_BS"/>
</dbReference>
<dbReference type="OrthoDB" id="5169292at2"/>
<dbReference type="InterPro" id="IPR036318">
    <property type="entry name" value="FAD-bd_PCMH-like_sf"/>
</dbReference>
<dbReference type="InterPro" id="IPR006094">
    <property type="entry name" value="Oxid_FAD_bind_N"/>
</dbReference>
<feature type="domain" description="FAD-binding PCMH-type" evidence="7">
    <location>
        <begin position="79"/>
        <end position="268"/>
    </location>
</feature>
<dbReference type="Pfam" id="PF08031">
    <property type="entry name" value="BBE"/>
    <property type="match status" value="1"/>
</dbReference>
<dbReference type="EMBL" id="MBLM01000109">
    <property type="protein sequence ID" value="OHV38341.1"/>
    <property type="molecule type" value="Genomic_DNA"/>
</dbReference>
<accession>A0A1S1QXY6</accession>
<evidence type="ECO:0000256" key="5">
    <source>
        <dbReference type="ARBA" id="ARBA00023002"/>
    </source>
</evidence>
<keyword evidence="5" id="KW-0560">Oxidoreductase</keyword>
<evidence type="ECO:0000256" key="3">
    <source>
        <dbReference type="ARBA" id="ARBA00022630"/>
    </source>
</evidence>
<evidence type="ECO:0000256" key="2">
    <source>
        <dbReference type="ARBA" id="ARBA00005466"/>
    </source>
</evidence>
<evidence type="ECO:0000259" key="7">
    <source>
        <dbReference type="PROSITE" id="PS51387"/>
    </source>
</evidence>
<dbReference type="InterPro" id="IPR016169">
    <property type="entry name" value="FAD-bd_PCMH_sub2"/>
</dbReference>
<feature type="region of interest" description="Disordered" evidence="6">
    <location>
        <begin position="336"/>
        <end position="363"/>
    </location>
</feature>
<gene>
    <name evidence="8" type="ORF">CC117_15465</name>
</gene>
<dbReference type="PANTHER" id="PTHR42973">
    <property type="entry name" value="BINDING OXIDOREDUCTASE, PUTATIVE (AFU_ORTHOLOGUE AFUA_1G17690)-RELATED"/>
    <property type="match status" value="1"/>
</dbReference>
<dbReference type="InterPro" id="IPR016167">
    <property type="entry name" value="FAD-bd_PCMH_sub1"/>
</dbReference>
<comment type="cofactor">
    <cofactor evidence="1">
        <name>FAD</name>
        <dbReference type="ChEBI" id="CHEBI:57692"/>
    </cofactor>
</comment>
<dbReference type="Pfam" id="PF01565">
    <property type="entry name" value="FAD_binding_4"/>
    <property type="match status" value="1"/>
</dbReference>
<dbReference type="Proteomes" id="UP000179627">
    <property type="component" value="Unassembled WGS sequence"/>
</dbReference>
<dbReference type="GO" id="GO:0016491">
    <property type="term" value="F:oxidoreductase activity"/>
    <property type="evidence" value="ECO:0007669"/>
    <property type="project" value="UniProtKB-KW"/>
</dbReference>
<evidence type="ECO:0000256" key="1">
    <source>
        <dbReference type="ARBA" id="ARBA00001974"/>
    </source>
</evidence>
<dbReference type="InterPro" id="IPR050416">
    <property type="entry name" value="FAD-linked_Oxidoreductase"/>
</dbReference>
<reference evidence="9" key="1">
    <citation type="submission" date="2016-07" db="EMBL/GenBank/DDBJ databases">
        <title>Sequence Frankia sp. strain CcI1.17.</title>
        <authorList>
            <person name="Ghodhbane-Gtari F."/>
            <person name="Swanson E."/>
            <person name="Gueddou A."/>
            <person name="Morris K."/>
            <person name="Hezbri K."/>
            <person name="Ktari A."/>
            <person name="Nouioui I."/>
            <person name="Abebe-Akele F."/>
            <person name="Simpson S."/>
            <person name="Thomas K."/>
            <person name="Gtari M."/>
            <person name="Tisa L.S."/>
            <person name="Hurst S."/>
        </authorList>
    </citation>
    <scope>NUCLEOTIDE SEQUENCE [LARGE SCALE GENOMIC DNA]</scope>
    <source>
        <strain evidence="9">Cc1.17</strain>
    </source>
</reference>
<comment type="caution">
    <text evidence="8">The sequence shown here is derived from an EMBL/GenBank/DDBJ whole genome shotgun (WGS) entry which is preliminary data.</text>
</comment>
<organism evidence="8 9">
    <name type="scientific">Parafrankia colletiae</name>
    <dbReference type="NCBI Taxonomy" id="573497"/>
    <lineage>
        <taxon>Bacteria</taxon>
        <taxon>Bacillati</taxon>
        <taxon>Actinomycetota</taxon>
        <taxon>Actinomycetes</taxon>
        <taxon>Frankiales</taxon>
        <taxon>Frankiaceae</taxon>
        <taxon>Parafrankia</taxon>
    </lineage>
</organism>
<dbReference type="RefSeq" id="WP_071084068.1">
    <property type="nucleotide sequence ID" value="NZ_MBLM01000109.1"/>
</dbReference>
<dbReference type="PROSITE" id="PS51387">
    <property type="entry name" value="FAD_PCMH"/>
    <property type="match status" value="1"/>
</dbReference>
<proteinExistence type="inferred from homology"/>
<name>A0A1S1QXY6_9ACTN</name>
<dbReference type="InterPro" id="IPR012951">
    <property type="entry name" value="BBE"/>
</dbReference>